<protein>
    <submittedName>
        <fullName evidence="8">Uncharacterized protein</fullName>
    </submittedName>
</protein>
<evidence type="ECO:0000256" key="4">
    <source>
        <dbReference type="ARBA" id="ARBA00022685"/>
    </source>
</evidence>
<keyword evidence="3" id="KW-0964">Secreted</keyword>
<evidence type="ECO:0000313" key="8">
    <source>
        <dbReference type="EMBL" id="KAK5968137.1"/>
    </source>
</evidence>
<sequence>MSPAWSSPPRGNPTGPQFLRFGSRSNPAQPHFLRFG</sequence>
<name>A0AAN8EXS2_TRICO</name>
<dbReference type="InterPro" id="IPR002544">
    <property type="entry name" value="FMRFamid-related_peptide-like"/>
</dbReference>
<accession>A0AAN8EXS2</accession>
<dbReference type="GO" id="GO:0007218">
    <property type="term" value="P:neuropeptide signaling pathway"/>
    <property type="evidence" value="ECO:0007669"/>
    <property type="project" value="UniProtKB-KW"/>
</dbReference>
<evidence type="ECO:0000313" key="9">
    <source>
        <dbReference type="Proteomes" id="UP001331761"/>
    </source>
</evidence>
<comment type="caution">
    <text evidence="8">The sequence shown here is derived from an EMBL/GenBank/DDBJ whole genome shotgun (WGS) entry which is preliminary data.</text>
</comment>
<evidence type="ECO:0000256" key="7">
    <source>
        <dbReference type="SAM" id="MobiDB-lite"/>
    </source>
</evidence>
<evidence type="ECO:0000256" key="2">
    <source>
        <dbReference type="ARBA" id="ARBA00006356"/>
    </source>
</evidence>
<evidence type="ECO:0000256" key="3">
    <source>
        <dbReference type="ARBA" id="ARBA00022525"/>
    </source>
</evidence>
<dbReference type="Pfam" id="PF01581">
    <property type="entry name" value="FARP"/>
    <property type="match status" value="1"/>
</dbReference>
<dbReference type="AlphaFoldDB" id="A0AAN8EXS2"/>
<dbReference type="EMBL" id="WIXE01021711">
    <property type="protein sequence ID" value="KAK5968137.1"/>
    <property type="molecule type" value="Genomic_DNA"/>
</dbReference>
<evidence type="ECO:0000256" key="5">
    <source>
        <dbReference type="ARBA" id="ARBA00022815"/>
    </source>
</evidence>
<comment type="subcellular location">
    <subcellularLocation>
        <location evidence="1">Secreted</location>
    </subcellularLocation>
</comment>
<evidence type="ECO:0000256" key="6">
    <source>
        <dbReference type="ARBA" id="ARBA00023320"/>
    </source>
</evidence>
<reference evidence="8 9" key="1">
    <citation type="submission" date="2019-10" db="EMBL/GenBank/DDBJ databases">
        <title>Assembly and Annotation for the nematode Trichostrongylus colubriformis.</title>
        <authorList>
            <person name="Martin J."/>
        </authorList>
    </citation>
    <scope>NUCLEOTIDE SEQUENCE [LARGE SCALE GENOMIC DNA]</scope>
    <source>
        <strain evidence="8">G859</strain>
        <tissue evidence="8">Whole worm</tissue>
    </source>
</reference>
<keyword evidence="9" id="KW-1185">Reference proteome</keyword>
<gene>
    <name evidence="8" type="ORF">GCK32_003273</name>
</gene>
<keyword evidence="5" id="KW-0027">Amidation</keyword>
<keyword evidence="4" id="KW-0165">Cleavage on pair of basic residues</keyword>
<organism evidence="8 9">
    <name type="scientific">Trichostrongylus colubriformis</name>
    <name type="common">Black scour worm</name>
    <dbReference type="NCBI Taxonomy" id="6319"/>
    <lineage>
        <taxon>Eukaryota</taxon>
        <taxon>Metazoa</taxon>
        <taxon>Ecdysozoa</taxon>
        <taxon>Nematoda</taxon>
        <taxon>Chromadorea</taxon>
        <taxon>Rhabditida</taxon>
        <taxon>Rhabditina</taxon>
        <taxon>Rhabditomorpha</taxon>
        <taxon>Strongyloidea</taxon>
        <taxon>Trichostrongylidae</taxon>
        <taxon>Trichostrongylus</taxon>
    </lineage>
</organism>
<feature type="region of interest" description="Disordered" evidence="7">
    <location>
        <begin position="1"/>
        <end position="36"/>
    </location>
</feature>
<dbReference type="GO" id="GO:0005576">
    <property type="term" value="C:extracellular region"/>
    <property type="evidence" value="ECO:0007669"/>
    <property type="project" value="UniProtKB-SubCell"/>
</dbReference>
<comment type="similarity">
    <text evidence="2">Belongs to the FARP (FMRFamide related peptide) family.</text>
</comment>
<keyword evidence="6" id="KW-0527">Neuropeptide</keyword>
<proteinExistence type="inferred from homology"/>
<evidence type="ECO:0000256" key="1">
    <source>
        <dbReference type="ARBA" id="ARBA00004613"/>
    </source>
</evidence>
<dbReference type="Proteomes" id="UP001331761">
    <property type="component" value="Unassembled WGS sequence"/>
</dbReference>